<keyword evidence="3" id="KW-1185">Reference proteome</keyword>
<sequence>MEEDMGSGLKMKGQDEFIGKNGKFTKRRYKDTKHAILYRRMNNLKMHLRLTSPKLSAVSTVSKSKEEIENYDKSNKDFSDRINKINNDEVATVSKSNRVAEPESEDKLNEYKKRVVTSQGNN</sequence>
<dbReference type="VEuPathDB" id="FungiDB:RhiirFUN_006871"/>
<feature type="region of interest" description="Disordered" evidence="1">
    <location>
        <begin position="93"/>
        <end position="122"/>
    </location>
</feature>
<evidence type="ECO:0000313" key="3">
    <source>
        <dbReference type="Proteomes" id="UP000234323"/>
    </source>
</evidence>
<dbReference type="Proteomes" id="UP000234323">
    <property type="component" value="Unassembled WGS sequence"/>
</dbReference>
<name>A0A2I1H0X6_9GLOM</name>
<organism evidence="2 3">
    <name type="scientific">Rhizophagus irregularis</name>
    <dbReference type="NCBI Taxonomy" id="588596"/>
    <lineage>
        <taxon>Eukaryota</taxon>
        <taxon>Fungi</taxon>
        <taxon>Fungi incertae sedis</taxon>
        <taxon>Mucoromycota</taxon>
        <taxon>Glomeromycotina</taxon>
        <taxon>Glomeromycetes</taxon>
        <taxon>Glomerales</taxon>
        <taxon>Glomeraceae</taxon>
        <taxon>Rhizophagus</taxon>
    </lineage>
</organism>
<dbReference type="EMBL" id="LLXI01001219">
    <property type="protein sequence ID" value="PKY52517.1"/>
    <property type="molecule type" value="Genomic_DNA"/>
</dbReference>
<dbReference type="VEuPathDB" id="FungiDB:RhiirA1_451691"/>
<evidence type="ECO:0000256" key="1">
    <source>
        <dbReference type="SAM" id="MobiDB-lite"/>
    </source>
</evidence>
<gene>
    <name evidence="2" type="ORF">RhiirA4_470197</name>
</gene>
<reference evidence="2 3" key="1">
    <citation type="submission" date="2015-10" db="EMBL/GenBank/DDBJ databases">
        <title>Genome analyses suggest a sexual origin of heterokaryosis in a supposedly ancient asexual fungus.</title>
        <authorList>
            <person name="Ropars J."/>
            <person name="Sedzielewska K."/>
            <person name="Noel J."/>
            <person name="Charron P."/>
            <person name="Farinelli L."/>
            <person name="Marton T."/>
            <person name="Kruger M."/>
            <person name="Pelin A."/>
            <person name="Brachmann A."/>
            <person name="Corradi N."/>
        </authorList>
    </citation>
    <scope>NUCLEOTIDE SEQUENCE [LARGE SCALE GENOMIC DNA]</scope>
    <source>
        <strain evidence="2 3">A4</strain>
    </source>
</reference>
<comment type="caution">
    <text evidence="2">The sequence shown here is derived from an EMBL/GenBank/DDBJ whole genome shotgun (WGS) entry which is preliminary data.</text>
</comment>
<feature type="compositionally biased region" description="Basic and acidic residues" evidence="1">
    <location>
        <begin position="98"/>
        <end position="113"/>
    </location>
</feature>
<evidence type="ECO:0000313" key="2">
    <source>
        <dbReference type="EMBL" id="PKY52517.1"/>
    </source>
</evidence>
<protein>
    <submittedName>
        <fullName evidence="2">Uncharacterized protein</fullName>
    </submittedName>
</protein>
<dbReference type="AlphaFoldDB" id="A0A2I1H0X6"/>
<accession>A0A2I1H0X6</accession>
<proteinExistence type="predicted"/>